<dbReference type="OrthoDB" id="5145203at2759"/>
<dbReference type="Proteomes" id="UP000696573">
    <property type="component" value="Unassembled WGS sequence"/>
</dbReference>
<evidence type="ECO:0000313" key="1">
    <source>
        <dbReference type="EMBL" id="CAH0028179.1"/>
    </source>
</evidence>
<protein>
    <submittedName>
        <fullName evidence="1">Uncharacterized protein</fullName>
    </submittedName>
</protein>
<proteinExistence type="predicted"/>
<dbReference type="EMBL" id="CABFNQ020000730">
    <property type="protein sequence ID" value="CAH0028179.1"/>
    <property type="molecule type" value="Genomic_DNA"/>
</dbReference>
<name>A0A9N9YTF6_9HYPO</name>
<organism evidence="1 2">
    <name type="scientific">Clonostachys rhizophaga</name>
    <dbReference type="NCBI Taxonomy" id="160324"/>
    <lineage>
        <taxon>Eukaryota</taxon>
        <taxon>Fungi</taxon>
        <taxon>Dikarya</taxon>
        <taxon>Ascomycota</taxon>
        <taxon>Pezizomycotina</taxon>
        <taxon>Sordariomycetes</taxon>
        <taxon>Hypocreomycetidae</taxon>
        <taxon>Hypocreales</taxon>
        <taxon>Bionectriaceae</taxon>
        <taxon>Clonostachys</taxon>
    </lineage>
</organism>
<reference evidence="1" key="1">
    <citation type="submission" date="2021-10" db="EMBL/GenBank/DDBJ databases">
        <authorList>
            <person name="Piombo E."/>
        </authorList>
    </citation>
    <scope>NUCLEOTIDE SEQUENCE</scope>
</reference>
<keyword evidence="2" id="KW-1185">Reference proteome</keyword>
<gene>
    <name evidence="1" type="ORF">CRHIZ90672A_00002154</name>
</gene>
<comment type="caution">
    <text evidence="1">The sequence shown here is derived from an EMBL/GenBank/DDBJ whole genome shotgun (WGS) entry which is preliminary data.</text>
</comment>
<evidence type="ECO:0000313" key="2">
    <source>
        <dbReference type="Proteomes" id="UP000696573"/>
    </source>
</evidence>
<accession>A0A9N9YTF6</accession>
<sequence>MAEFRTVSIGETKLFELKKGKTYTSPQFNGCVGSVIVGRLGDKWHLIMGHYACHEASIADTMDMELVAGHPEKCRIGNARAAANKIPELWQAYQHLFHEDRQSFLYRPEKTDHEDMVGKLNEIMHDTTGLSAEEKIYTEETASEGNAAISVKVNILNHIKTKFAK</sequence>
<dbReference type="AlphaFoldDB" id="A0A9N9YTF6"/>